<protein>
    <submittedName>
        <fullName evidence="3">Uncharacterized protein</fullName>
    </submittedName>
</protein>
<sequence length="524" mass="56533">MHALLQKHQLRPATQPSSARLGKPAGTALPPPGPTAPRLPSRQRLVASNELLVSLDSLANLNGKHTPRGDQQQAEEATITTGRAAAAPAGTRVVHSSSGRKFCLSSVEDLLTPQTPLNGLATAAGHQQYNAYSLPPRPATQGNDGDRRLGGGGGNFHHQHTGIPRLSSAAAAGEFPLSSTDSHHHPLHHVLAQEIAKMVRSLPTPTNATTTVNEHQHHRPPTTDSRNSFRNYGRSSSSDYDGQQQQQQYHVNNGIMRSLSPNAQQQQHHHQLTSWAEFASQSTDDEIMALLKVVLVRLLSGGGSSGAHHPASSHHSLSSSANGSSRIGGRAAGRVGQQQPSSSSPSASSVFQKMCVAFAEATGEAPPPMYSPNPTGTNDSPRGRGQQHFFESARSSASAAAAPSHTRDPDDDVAWQSSPRLGKQQQQQRHQQHQDNEFGPRHTSVRMMTSPSSHAQAQHNPLTVDVMSSAVQRNNMMMSDVGNEHALVSDAVLFRQIGILRRERDDMRLEVEALRTELQRQLEK</sequence>
<dbReference type="VEuPathDB" id="TriTrypDB:BSAL_42050"/>
<feature type="compositionally biased region" description="Polar residues" evidence="2">
    <location>
        <begin position="222"/>
        <end position="242"/>
    </location>
</feature>
<keyword evidence="4" id="KW-1185">Reference proteome</keyword>
<feature type="coiled-coil region" evidence="1">
    <location>
        <begin position="497"/>
        <end position="524"/>
    </location>
</feature>
<name>A0A0S4JSI2_BODSA</name>
<evidence type="ECO:0000256" key="2">
    <source>
        <dbReference type="SAM" id="MobiDB-lite"/>
    </source>
</evidence>
<keyword evidence="1" id="KW-0175">Coiled coil</keyword>
<evidence type="ECO:0000256" key="1">
    <source>
        <dbReference type="SAM" id="Coils"/>
    </source>
</evidence>
<evidence type="ECO:0000313" key="4">
    <source>
        <dbReference type="Proteomes" id="UP000051952"/>
    </source>
</evidence>
<feature type="region of interest" description="Disordered" evidence="2">
    <location>
        <begin position="205"/>
        <end position="245"/>
    </location>
</feature>
<feature type="region of interest" description="Disordered" evidence="2">
    <location>
        <begin position="133"/>
        <end position="161"/>
    </location>
</feature>
<dbReference type="Proteomes" id="UP000051952">
    <property type="component" value="Unassembled WGS sequence"/>
</dbReference>
<dbReference type="EMBL" id="CYKH01002143">
    <property type="protein sequence ID" value="CUG93320.1"/>
    <property type="molecule type" value="Genomic_DNA"/>
</dbReference>
<evidence type="ECO:0000313" key="3">
    <source>
        <dbReference type="EMBL" id="CUG93320.1"/>
    </source>
</evidence>
<feature type="compositionally biased region" description="Low complexity" evidence="2">
    <location>
        <begin position="306"/>
        <end position="348"/>
    </location>
</feature>
<reference evidence="4" key="1">
    <citation type="submission" date="2015-09" db="EMBL/GenBank/DDBJ databases">
        <authorList>
            <consortium name="Pathogen Informatics"/>
        </authorList>
    </citation>
    <scope>NUCLEOTIDE SEQUENCE [LARGE SCALE GENOMIC DNA]</scope>
    <source>
        <strain evidence="4">Lake Konstanz</strain>
    </source>
</reference>
<dbReference type="AlphaFoldDB" id="A0A0S4JSI2"/>
<feature type="region of interest" description="Disordered" evidence="2">
    <location>
        <begin position="363"/>
        <end position="458"/>
    </location>
</feature>
<accession>A0A0S4JSI2</accession>
<organism evidence="3 4">
    <name type="scientific">Bodo saltans</name>
    <name type="common">Flagellated protozoan</name>
    <dbReference type="NCBI Taxonomy" id="75058"/>
    <lineage>
        <taxon>Eukaryota</taxon>
        <taxon>Discoba</taxon>
        <taxon>Euglenozoa</taxon>
        <taxon>Kinetoplastea</taxon>
        <taxon>Metakinetoplastina</taxon>
        <taxon>Eubodonida</taxon>
        <taxon>Bodonidae</taxon>
        <taxon>Bodo</taxon>
    </lineage>
</organism>
<feature type="region of interest" description="Disordered" evidence="2">
    <location>
        <begin position="302"/>
        <end position="348"/>
    </location>
</feature>
<proteinExistence type="predicted"/>
<feature type="compositionally biased region" description="Polar residues" evidence="2">
    <location>
        <begin position="446"/>
        <end position="458"/>
    </location>
</feature>
<gene>
    <name evidence="3" type="ORF">BSAL_42050</name>
</gene>
<feature type="compositionally biased region" description="Low complexity" evidence="2">
    <location>
        <begin position="392"/>
        <end position="404"/>
    </location>
</feature>
<feature type="region of interest" description="Disordered" evidence="2">
    <location>
        <begin position="1"/>
        <end position="38"/>
    </location>
</feature>